<evidence type="ECO:0000313" key="3">
    <source>
        <dbReference type="WBParaSite" id="sdigi.contig112.g4587.t1"/>
    </source>
</evidence>
<feature type="transmembrane region" description="Helical" evidence="1">
    <location>
        <begin position="227"/>
        <end position="248"/>
    </location>
</feature>
<reference evidence="3" key="1">
    <citation type="submission" date="2022-11" db="UniProtKB">
        <authorList>
            <consortium name="WormBaseParasite"/>
        </authorList>
    </citation>
    <scope>IDENTIFICATION</scope>
</reference>
<dbReference type="Proteomes" id="UP000887581">
    <property type="component" value="Unplaced"/>
</dbReference>
<organism evidence="2 3">
    <name type="scientific">Setaria digitata</name>
    <dbReference type="NCBI Taxonomy" id="48799"/>
    <lineage>
        <taxon>Eukaryota</taxon>
        <taxon>Metazoa</taxon>
        <taxon>Ecdysozoa</taxon>
        <taxon>Nematoda</taxon>
        <taxon>Chromadorea</taxon>
        <taxon>Rhabditida</taxon>
        <taxon>Spirurina</taxon>
        <taxon>Spiruromorpha</taxon>
        <taxon>Filarioidea</taxon>
        <taxon>Setariidae</taxon>
        <taxon>Setaria</taxon>
    </lineage>
</organism>
<keyword evidence="1" id="KW-0812">Transmembrane</keyword>
<evidence type="ECO:0000256" key="1">
    <source>
        <dbReference type="SAM" id="Phobius"/>
    </source>
</evidence>
<evidence type="ECO:0000313" key="2">
    <source>
        <dbReference type="Proteomes" id="UP000887581"/>
    </source>
</evidence>
<keyword evidence="1" id="KW-1133">Transmembrane helix</keyword>
<proteinExistence type="predicted"/>
<protein>
    <submittedName>
        <fullName evidence="3">Uncharacterized protein</fullName>
    </submittedName>
</protein>
<accession>A0A915PDS3</accession>
<name>A0A915PDS3_9BILA</name>
<keyword evidence="1" id="KW-0472">Membrane</keyword>
<keyword evidence="2" id="KW-1185">Reference proteome</keyword>
<dbReference type="AlphaFoldDB" id="A0A915PDS3"/>
<sequence>MLEVDTLILRCEAEKMFVEIPTEDKKWKTLQHSTESLITSTSSPEMTNDSIDCQQFGLSWNDLKSLPHEETNLIDQNGNEMLPSGRSSLISTDERSNLKSLTTSNESLMKLEAIQKWYDSKLLESGIERIAGKDREWDISESINDWECFMRMNDPLGAIDILEDETRESEASLFSYSGFSSLSQLTLEYNSDKKTFSCSKMKITSERDSLLLKGSALKIQQIQKVSAVLFLLASTLLFLSSSQFLSFIRCTARHIEA</sequence>
<dbReference type="WBParaSite" id="sdigi.contig112.g4587.t1">
    <property type="protein sequence ID" value="sdigi.contig112.g4587.t1"/>
    <property type="gene ID" value="sdigi.contig112.g4587"/>
</dbReference>